<dbReference type="GO" id="GO:0005737">
    <property type="term" value="C:cytoplasm"/>
    <property type="evidence" value="ECO:0007669"/>
    <property type="project" value="InterPro"/>
</dbReference>
<dbReference type="InterPro" id="IPR005955">
    <property type="entry name" value="GST_Zeta"/>
</dbReference>
<evidence type="ECO:0000259" key="3">
    <source>
        <dbReference type="PROSITE" id="PS50405"/>
    </source>
</evidence>
<dbReference type="InterPro" id="IPR036282">
    <property type="entry name" value="Glutathione-S-Trfase_C_sf"/>
</dbReference>
<dbReference type="CDD" id="cd03042">
    <property type="entry name" value="GST_N_Zeta"/>
    <property type="match status" value="1"/>
</dbReference>
<dbReference type="NCBIfam" id="TIGR01262">
    <property type="entry name" value="maiA"/>
    <property type="match status" value="1"/>
</dbReference>
<dbReference type="OrthoDB" id="509852at2"/>
<evidence type="ECO:0000313" key="5">
    <source>
        <dbReference type="Proteomes" id="UP000036890"/>
    </source>
</evidence>
<dbReference type="GO" id="GO:0006559">
    <property type="term" value="P:L-phenylalanine catabolic process"/>
    <property type="evidence" value="ECO:0007669"/>
    <property type="project" value="TreeGrafter"/>
</dbReference>
<dbReference type="InterPro" id="IPR034333">
    <property type="entry name" value="GST_Zeta_N"/>
</dbReference>
<evidence type="ECO:0000256" key="1">
    <source>
        <dbReference type="ARBA" id="ARBA00010007"/>
    </source>
</evidence>
<dbReference type="InterPro" id="IPR004045">
    <property type="entry name" value="Glutathione_S-Trfase_N"/>
</dbReference>
<dbReference type="SFLD" id="SFLDG00358">
    <property type="entry name" value="Main_(cytGST)"/>
    <property type="match status" value="1"/>
</dbReference>
<protein>
    <submittedName>
        <fullName evidence="4">Maleylacetoacetate isomerase</fullName>
    </submittedName>
</protein>
<dbReference type="Proteomes" id="UP000036890">
    <property type="component" value="Unassembled WGS sequence"/>
</dbReference>
<dbReference type="RefSeq" id="WP_010480627.1">
    <property type="nucleotide sequence ID" value="NZ_AJLO02000046.1"/>
</dbReference>
<dbReference type="PROSITE" id="PS50404">
    <property type="entry name" value="GST_NTER"/>
    <property type="match status" value="1"/>
</dbReference>
<dbReference type="SFLD" id="SFLDS00019">
    <property type="entry name" value="Glutathione_Transferase_(cytos"/>
    <property type="match status" value="1"/>
</dbReference>
<dbReference type="InterPro" id="IPR036249">
    <property type="entry name" value="Thioredoxin-like_sf"/>
</dbReference>
<dbReference type="SUPFAM" id="SSF52833">
    <property type="entry name" value="Thioredoxin-like"/>
    <property type="match status" value="1"/>
</dbReference>
<dbReference type="SUPFAM" id="SSF47616">
    <property type="entry name" value="GST C-terminal domain-like"/>
    <property type="match status" value="1"/>
</dbReference>
<dbReference type="FunFam" id="1.20.1050.10:FF:000017">
    <property type="entry name" value="Maleylacetoacetate isomerase"/>
    <property type="match status" value="1"/>
</dbReference>
<dbReference type="InterPro" id="IPR034330">
    <property type="entry name" value="GST_Zeta_C"/>
</dbReference>
<comment type="caution">
    <text evidence="4">The sequence shown here is derived from an EMBL/GenBank/DDBJ whole genome shotgun (WGS) entry which is preliminary data.</text>
</comment>
<dbReference type="GO" id="GO:0006749">
    <property type="term" value="P:glutathione metabolic process"/>
    <property type="evidence" value="ECO:0007669"/>
    <property type="project" value="TreeGrafter"/>
</dbReference>
<organism evidence="4 5">
    <name type="scientific">Stenotrophomonas geniculata N1</name>
    <dbReference type="NCBI Taxonomy" id="1167641"/>
    <lineage>
        <taxon>Bacteria</taxon>
        <taxon>Pseudomonadati</taxon>
        <taxon>Pseudomonadota</taxon>
        <taxon>Gammaproteobacteria</taxon>
        <taxon>Lysobacterales</taxon>
        <taxon>Lysobacteraceae</taxon>
        <taxon>Stenotrophomonas</taxon>
    </lineage>
</organism>
<evidence type="ECO:0000313" key="4">
    <source>
        <dbReference type="EMBL" id="KOE97291.1"/>
    </source>
</evidence>
<sequence>MEILVDDGPVDDGIVLYTYWRSSAAYRVRIGLELKGLAWEARPVHLVREGGEQHLDAYRTLNPQQLVPTLLHDGQVLTQSLAIVEYLDERFPQVPLLPADAAGRARVRALAQLVACDIHPINNLRVMQYLERDLQLPADARAQWTLHWMAEGFQAMETLLANSGDTGTFCHGDRPGLADLCLLPQLYNAHRFGLDLTPYPTLRRIEAACQALDAFDRARPENQPDAA</sequence>
<dbReference type="GO" id="GO:0004364">
    <property type="term" value="F:glutathione transferase activity"/>
    <property type="evidence" value="ECO:0007669"/>
    <property type="project" value="TreeGrafter"/>
</dbReference>
<dbReference type="EMBL" id="AJLO02000046">
    <property type="protein sequence ID" value="KOE97291.1"/>
    <property type="molecule type" value="Genomic_DNA"/>
</dbReference>
<gene>
    <name evidence="4" type="ORF">W7K_20400</name>
</gene>
<dbReference type="PANTHER" id="PTHR42673:SF21">
    <property type="entry name" value="GLUTATHIONE S-TRANSFERASE YFCF"/>
    <property type="match status" value="1"/>
</dbReference>
<proteinExistence type="inferred from homology"/>
<dbReference type="CDD" id="cd03191">
    <property type="entry name" value="GST_C_Zeta"/>
    <property type="match status" value="1"/>
</dbReference>
<reference evidence="4 5" key="1">
    <citation type="journal article" date="2012" name="J. Bacteriol.">
        <title>Genome sequence of a novel nicotine-degrading strain, Pseudomonas geniculata N1.</title>
        <authorList>
            <person name="Tang H."/>
            <person name="Yu H."/>
            <person name="Tai C."/>
            <person name="Huang K."/>
            <person name="Liu Y."/>
            <person name="Wang L."/>
            <person name="Yao Y."/>
            <person name="Wu G."/>
            <person name="Xu P."/>
        </authorList>
    </citation>
    <scope>NUCLEOTIDE SEQUENCE [LARGE SCALE GENOMIC DNA]</scope>
    <source>
        <strain evidence="4 5">N1</strain>
    </source>
</reference>
<dbReference type="Gene3D" id="1.20.1050.10">
    <property type="match status" value="1"/>
</dbReference>
<accession>A0A0L8A4Z5</accession>
<feature type="domain" description="GST N-terminal" evidence="2">
    <location>
        <begin position="12"/>
        <end position="95"/>
    </location>
</feature>
<feature type="domain" description="GST C-terminal" evidence="3">
    <location>
        <begin position="100"/>
        <end position="227"/>
    </location>
</feature>
<dbReference type="FunFam" id="3.40.30.10:FF:000293">
    <property type="entry name" value="Maleylacetoacetate isomerase MaiA"/>
    <property type="match status" value="1"/>
</dbReference>
<keyword evidence="4" id="KW-0413">Isomerase</keyword>
<dbReference type="PROSITE" id="PS50405">
    <property type="entry name" value="GST_CTER"/>
    <property type="match status" value="1"/>
</dbReference>
<comment type="similarity">
    <text evidence="1">Belongs to the GST superfamily. Zeta family.</text>
</comment>
<dbReference type="Pfam" id="PF13417">
    <property type="entry name" value="GST_N_3"/>
    <property type="match status" value="1"/>
</dbReference>
<dbReference type="Gene3D" id="3.40.30.10">
    <property type="entry name" value="Glutaredoxin"/>
    <property type="match status" value="1"/>
</dbReference>
<name>A0A0L8A4Z5_9GAMM</name>
<dbReference type="InterPro" id="IPR010987">
    <property type="entry name" value="Glutathione-S-Trfase_C-like"/>
</dbReference>
<dbReference type="GeneID" id="86936956"/>
<dbReference type="PANTHER" id="PTHR42673">
    <property type="entry name" value="MALEYLACETOACETATE ISOMERASE"/>
    <property type="match status" value="1"/>
</dbReference>
<dbReference type="AlphaFoldDB" id="A0A0L8A4Z5"/>
<dbReference type="InterPro" id="IPR040079">
    <property type="entry name" value="Glutathione_S-Trfase"/>
</dbReference>
<evidence type="ECO:0000259" key="2">
    <source>
        <dbReference type="PROSITE" id="PS50404"/>
    </source>
</evidence>
<dbReference type="GO" id="GO:0016034">
    <property type="term" value="F:maleylacetoacetate isomerase activity"/>
    <property type="evidence" value="ECO:0007669"/>
    <property type="project" value="TreeGrafter"/>
</dbReference>